<dbReference type="InterPro" id="IPR036236">
    <property type="entry name" value="Znf_C2H2_sf"/>
</dbReference>
<keyword evidence="4" id="KW-1185">Reference proteome</keyword>
<feature type="compositionally biased region" description="Basic and acidic residues" evidence="1">
    <location>
        <begin position="345"/>
        <end position="363"/>
    </location>
</feature>
<feature type="region of interest" description="Disordered" evidence="1">
    <location>
        <begin position="233"/>
        <end position="285"/>
    </location>
</feature>
<feature type="domain" description="C2H2-type" evidence="2">
    <location>
        <begin position="202"/>
        <end position="224"/>
    </location>
</feature>
<feature type="compositionally biased region" description="Acidic residues" evidence="1">
    <location>
        <begin position="378"/>
        <end position="393"/>
    </location>
</feature>
<dbReference type="EMBL" id="CM010716">
    <property type="protein sequence ID" value="RZC49815.1"/>
    <property type="molecule type" value="Genomic_DNA"/>
</dbReference>
<dbReference type="Proteomes" id="UP000316621">
    <property type="component" value="Chromosome 2"/>
</dbReference>
<dbReference type="GO" id="GO:0008270">
    <property type="term" value="F:zinc ion binding"/>
    <property type="evidence" value="ECO:0007669"/>
    <property type="project" value="InterPro"/>
</dbReference>
<evidence type="ECO:0000313" key="3">
    <source>
        <dbReference type="EMBL" id="RZC49815.1"/>
    </source>
</evidence>
<feature type="compositionally biased region" description="Basic and acidic residues" evidence="1">
    <location>
        <begin position="407"/>
        <end position="424"/>
    </location>
</feature>
<dbReference type="PANTHER" id="PTHR47487">
    <property type="entry name" value="OS06G0651300 PROTEIN-RELATED"/>
    <property type="match status" value="1"/>
</dbReference>
<dbReference type="Gramene" id="RZC49815">
    <property type="protein sequence ID" value="RZC49815"/>
    <property type="gene ID" value="C5167_018246"/>
</dbReference>
<evidence type="ECO:0000313" key="4">
    <source>
        <dbReference type="Proteomes" id="UP000316621"/>
    </source>
</evidence>
<organism evidence="3 4">
    <name type="scientific">Papaver somniferum</name>
    <name type="common">Opium poppy</name>
    <dbReference type="NCBI Taxonomy" id="3469"/>
    <lineage>
        <taxon>Eukaryota</taxon>
        <taxon>Viridiplantae</taxon>
        <taxon>Streptophyta</taxon>
        <taxon>Embryophyta</taxon>
        <taxon>Tracheophyta</taxon>
        <taxon>Spermatophyta</taxon>
        <taxon>Magnoliopsida</taxon>
        <taxon>Ranunculales</taxon>
        <taxon>Papaveraceae</taxon>
        <taxon>Papaveroideae</taxon>
        <taxon>Papaver</taxon>
    </lineage>
</organism>
<evidence type="ECO:0000256" key="1">
    <source>
        <dbReference type="SAM" id="MobiDB-lite"/>
    </source>
</evidence>
<reference evidence="3 4" key="1">
    <citation type="journal article" date="2018" name="Science">
        <title>The opium poppy genome and morphinan production.</title>
        <authorList>
            <person name="Guo L."/>
            <person name="Winzer T."/>
            <person name="Yang X."/>
            <person name="Li Y."/>
            <person name="Ning Z."/>
            <person name="He Z."/>
            <person name="Teodor R."/>
            <person name="Lu Y."/>
            <person name="Bowser T.A."/>
            <person name="Graham I.A."/>
            <person name="Ye K."/>
        </authorList>
    </citation>
    <scope>NUCLEOTIDE SEQUENCE [LARGE SCALE GENOMIC DNA]</scope>
    <source>
        <strain evidence="4">cv. HN1</strain>
        <tissue evidence="3">Leaves</tissue>
    </source>
</reference>
<accession>A0A4Y7IQS1</accession>
<dbReference type="InterPro" id="IPR013087">
    <property type="entry name" value="Znf_C2H2_type"/>
</dbReference>
<proteinExistence type="predicted"/>
<dbReference type="OrthoDB" id="10009287at2759"/>
<dbReference type="Gene3D" id="3.30.160.60">
    <property type="entry name" value="Classic Zinc Finger"/>
    <property type="match status" value="2"/>
</dbReference>
<dbReference type="OMA" id="ETCHIEM"/>
<dbReference type="InterPro" id="IPR003604">
    <property type="entry name" value="Matrin/U1-like-C_Znf_C2H2"/>
</dbReference>
<protein>
    <recommendedName>
        <fullName evidence="2">C2H2-type domain-containing protein</fullName>
    </recommendedName>
</protein>
<dbReference type="GO" id="GO:0003676">
    <property type="term" value="F:nucleic acid binding"/>
    <property type="evidence" value="ECO:0007669"/>
    <property type="project" value="InterPro"/>
</dbReference>
<feature type="region of interest" description="Disordered" evidence="1">
    <location>
        <begin position="340"/>
        <end position="424"/>
    </location>
</feature>
<dbReference type="SMART" id="SM00451">
    <property type="entry name" value="ZnF_U1"/>
    <property type="match status" value="2"/>
</dbReference>
<gene>
    <name evidence="3" type="ORF">C5167_018246</name>
</gene>
<evidence type="ECO:0000259" key="2">
    <source>
        <dbReference type="PROSITE" id="PS00028"/>
    </source>
</evidence>
<dbReference type="AlphaFoldDB" id="A0A4Y7IQS1"/>
<dbReference type="STRING" id="3469.A0A4Y7IQS1"/>
<name>A0A4Y7IQS1_PAPSO</name>
<dbReference type="PROSITE" id="PS00028">
    <property type="entry name" value="ZINC_FINGER_C2H2_1"/>
    <property type="match status" value="1"/>
</dbReference>
<dbReference type="Pfam" id="PF12874">
    <property type="entry name" value="zf-met"/>
    <property type="match status" value="2"/>
</dbReference>
<sequence>MELRFHSDDNGSSSGFPISSNNNFFAEQGGYGMNGARISELMRNPNSVELFHREVEKRRIREEIIAAEIIRRQTLEAEVRRELAMERGLGFQRDEGLSLVTNSSCLPMWSDQKSSLVHHINHSPDDSRAFDERVSFLSGQQVGRIENSPFQRHPDAAKVTDINKGPVLFIPKPTPSVAGTKRKLASGFLGNSKKKIQKDWTCDLCEVKVTCEQGLNDHIKGKKHRLKEAAVKANAAVSKDTSSSVTSEKKSDNPEADAQQIICGLKPDEEKKAPQVKKKGEQDAHKTDGFKKKFKYWCECCQIGCHSPAVMADHEGGKKHQIRLRLRDGEDVQAAIVGTTSENANDEKTIKNSAGKEEMKDASEGIMKNVNGKTDGEQAQEEEEGKEEIEDASDGTMENVNGETDGEQAREEEEKSCERRTEIP</sequence>
<dbReference type="PANTHER" id="PTHR47487:SF8">
    <property type="entry name" value="OS08G0270900 PROTEIN"/>
    <property type="match status" value="1"/>
</dbReference>
<dbReference type="SUPFAM" id="SSF57667">
    <property type="entry name" value="beta-beta-alpha zinc fingers"/>
    <property type="match status" value="2"/>
</dbReference>
<feature type="compositionally biased region" description="Basic and acidic residues" evidence="1">
    <location>
        <begin position="266"/>
        <end position="285"/>
    </location>
</feature>